<dbReference type="PROSITE" id="PS50035">
    <property type="entry name" value="PLD"/>
    <property type="match status" value="2"/>
</dbReference>
<evidence type="ECO:0000259" key="1">
    <source>
        <dbReference type="PROSITE" id="PS50035"/>
    </source>
</evidence>
<dbReference type="GO" id="GO:0030572">
    <property type="term" value="F:phosphatidyltransferase activity"/>
    <property type="evidence" value="ECO:0007669"/>
    <property type="project" value="UniProtKB-ARBA"/>
</dbReference>
<dbReference type="Proteomes" id="UP000032067">
    <property type="component" value="Unassembled WGS sequence"/>
</dbReference>
<feature type="domain" description="PLD phosphodiesterase" evidence="1">
    <location>
        <begin position="173"/>
        <end position="200"/>
    </location>
</feature>
<dbReference type="PANTHER" id="PTHR21248">
    <property type="entry name" value="CARDIOLIPIN SYNTHASE"/>
    <property type="match status" value="1"/>
</dbReference>
<reference evidence="2 3" key="1">
    <citation type="submission" date="2014-12" db="EMBL/GenBank/DDBJ databases">
        <title>16Stimator: statistical estimation of ribosomal gene copy numbers from draft genome assemblies.</title>
        <authorList>
            <person name="Perisin M.A."/>
            <person name="Vetter M."/>
            <person name="Gilbert J.A."/>
            <person name="Bergelson J."/>
        </authorList>
    </citation>
    <scope>NUCLEOTIDE SEQUENCE [LARGE SCALE GENOMIC DNA]</scope>
    <source>
        <strain evidence="2 3">MEDvA23</strain>
    </source>
</reference>
<dbReference type="PROSITE" id="PS51257">
    <property type="entry name" value="PROKAR_LIPOPROTEIN"/>
    <property type="match status" value="1"/>
</dbReference>
<sequence length="525" mass="58154">MRAFIVRGFTALLGALAAAWLTGCVSLPPPEPRAPATAFTDVAQTELGQLATKGVPGDSNALSGFRLLPEAAFAFDARISLARHAEKSLDVQYYLIQKDDVGLLFLKELREAAARGVRVRLLVDDLYTAGEDEVFSTFSAFPNVEVRLFNPLPSRADSLTTRLLFSLTDFGRINHRMHNKLLIADNSFAVSGGRNIGNEYFMRSTAANFIDMDVISSGPIVRQMSDGFDRYWNSSHAWPIERIAPLRTTPEAGQRRFDEIVRTAVPDVPIRPRDVLNKSPVGEQLITGKLDRYWAPGTLFVDDPEKITRKADEAYAGSVTEGALSVINSARREVKIGSPYFIPGTRGMAMMKKAIESGGRITVITNSLGATDEPLAYAGYERYRADMLKIGVTIYEIAPMLTGRSGQFGDFGKSISRLHAKLAVVDDERFFVGSMNLDHRSAAVNTEMGLVIDSPELVGDYNKLMNGQRINLGYRLRLGPDGRRVQWLEYDDAGGDIVHEDEPGEFLWLRFKNWLLLPIVGEELL</sequence>
<evidence type="ECO:0000313" key="3">
    <source>
        <dbReference type="Proteomes" id="UP000032067"/>
    </source>
</evidence>
<proteinExistence type="predicted"/>
<dbReference type="SUPFAM" id="SSF56024">
    <property type="entry name" value="Phospholipase D/nuclease"/>
    <property type="match status" value="2"/>
</dbReference>
<dbReference type="EMBL" id="JXQQ01000074">
    <property type="protein sequence ID" value="KIQ24242.1"/>
    <property type="molecule type" value="Genomic_DNA"/>
</dbReference>
<comment type="caution">
    <text evidence="2">The sequence shown here is derived from an EMBL/GenBank/DDBJ whole genome shotgun (WGS) entry which is preliminary data.</text>
</comment>
<dbReference type="AlphaFoldDB" id="A0A0D0KDN8"/>
<dbReference type="SMART" id="SM00155">
    <property type="entry name" value="PLDc"/>
    <property type="match status" value="2"/>
</dbReference>
<gene>
    <name evidence="2" type="ORF">RT97_25115</name>
</gene>
<dbReference type="OrthoDB" id="9814092at2"/>
<evidence type="ECO:0000313" key="2">
    <source>
        <dbReference type="EMBL" id="KIQ24242.1"/>
    </source>
</evidence>
<name>A0A0D0KDN8_VARPD</name>
<dbReference type="RefSeq" id="WP_042581570.1">
    <property type="nucleotide sequence ID" value="NZ_JXQQ01000074.1"/>
</dbReference>
<protein>
    <submittedName>
        <fullName evidence="2">Phospholipase</fullName>
    </submittedName>
</protein>
<feature type="domain" description="PLD phosphodiesterase" evidence="1">
    <location>
        <begin position="414"/>
        <end position="441"/>
    </location>
</feature>
<dbReference type="InterPro" id="IPR025202">
    <property type="entry name" value="PLD-like_dom"/>
</dbReference>
<dbReference type="Pfam" id="PF13091">
    <property type="entry name" value="PLDc_2"/>
    <property type="match status" value="2"/>
</dbReference>
<dbReference type="Gene3D" id="3.30.870.10">
    <property type="entry name" value="Endonuclease Chain A"/>
    <property type="match status" value="2"/>
</dbReference>
<dbReference type="CDD" id="cd09111">
    <property type="entry name" value="PLDc_ymdC_like_1"/>
    <property type="match status" value="1"/>
</dbReference>
<organism evidence="2 3">
    <name type="scientific">Variovorax paradoxus</name>
    <dbReference type="NCBI Taxonomy" id="34073"/>
    <lineage>
        <taxon>Bacteria</taxon>
        <taxon>Pseudomonadati</taxon>
        <taxon>Pseudomonadota</taxon>
        <taxon>Betaproteobacteria</taxon>
        <taxon>Burkholderiales</taxon>
        <taxon>Comamonadaceae</taxon>
        <taxon>Variovorax</taxon>
    </lineage>
</organism>
<dbReference type="CDD" id="cd09113">
    <property type="entry name" value="PLDc_ymdC_like_2"/>
    <property type="match status" value="1"/>
</dbReference>
<accession>A0A0D0KDN8</accession>
<dbReference type="GO" id="GO:0032049">
    <property type="term" value="P:cardiolipin biosynthetic process"/>
    <property type="evidence" value="ECO:0007669"/>
    <property type="project" value="UniProtKB-ARBA"/>
</dbReference>
<dbReference type="PANTHER" id="PTHR21248:SF12">
    <property type="entry name" value="CARDIOLIPIN SYNTHASE C"/>
    <property type="match status" value="1"/>
</dbReference>
<dbReference type="InterPro" id="IPR001736">
    <property type="entry name" value="PLipase_D/transphosphatidylase"/>
</dbReference>